<dbReference type="Proteomes" id="UP000177622">
    <property type="component" value="Unassembled WGS sequence"/>
</dbReference>
<organism evidence="1 2">
    <name type="scientific">Penicillium arizonense</name>
    <dbReference type="NCBI Taxonomy" id="1835702"/>
    <lineage>
        <taxon>Eukaryota</taxon>
        <taxon>Fungi</taxon>
        <taxon>Dikarya</taxon>
        <taxon>Ascomycota</taxon>
        <taxon>Pezizomycotina</taxon>
        <taxon>Eurotiomycetes</taxon>
        <taxon>Eurotiomycetidae</taxon>
        <taxon>Eurotiales</taxon>
        <taxon>Aspergillaceae</taxon>
        <taxon>Penicillium</taxon>
    </lineage>
</organism>
<gene>
    <name evidence="1" type="ORF">PENARI_c037G06536</name>
</gene>
<dbReference type="EMBL" id="LXJU01000037">
    <property type="protein sequence ID" value="OGE47776.1"/>
    <property type="molecule type" value="Genomic_DNA"/>
</dbReference>
<dbReference type="RefSeq" id="XP_022483234.1">
    <property type="nucleotide sequence ID" value="XM_022636924.1"/>
</dbReference>
<accession>A0A1F5L404</accession>
<comment type="caution">
    <text evidence="1">The sequence shown here is derived from an EMBL/GenBank/DDBJ whole genome shotgun (WGS) entry which is preliminary data.</text>
</comment>
<proteinExistence type="predicted"/>
<dbReference type="AlphaFoldDB" id="A0A1F5L404"/>
<name>A0A1F5L404_PENAI</name>
<evidence type="ECO:0000313" key="2">
    <source>
        <dbReference type="Proteomes" id="UP000177622"/>
    </source>
</evidence>
<keyword evidence="2" id="KW-1185">Reference proteome</keyword>
<protein>
    <submittedName>
        <fullName evidence="1">Uncharacterized protein</fullName>
    </submittedName>
</protein>
<reference evidence="1 2" key="1">
    <citation type="journal article" date="2016" name="Sci. Rep.">
        <title>Penicillium arizonense, a new, genome sequenced fungal species, reveals a high chemical diversity in secreted metabolites.</title>
        <authorList>
            <person name="Grijseels S."/>
            <person name="Nielsen J.C."/>
            <person name="Randelovic M."/>
            <person name="Nielsen J."/>
            <person name="Nielsen K.F."/>
            <person name="Workman M."/>
            <person name="Frisvad J.C."/>
        </authorList>
    </citation>
    <scope>NUCLEOTIDE SEQUENCE [LARGE SCALE GENOMIC DNA]</scope>
    <source>
        <strain evidence="1 2">CBS 141311</strain>
    </source>
</reference>
<sequence>MAWLGLVDTRLGLNTRAAINTKFPIVLSSGPEKRFGVRRNLGLLCPLRFREDG</sequence>
<dbReference type="GeneID" id="34581658"/>
<evidence type="ECO:0000313" key="1">
    <source>
        <dbReference type="EMBL" id="OGE47776.1"/>
    </source>
</evidence>